<evidence type="ECO:0000313" key="4">
    <source>
        <dbReference type="Proteomes" id="UP000182444"/>
    </source>
</evidence>
<proteinExistence type="predicted"/>
<evidence type="ECO:0000256" key="1">
    <source>
        <dbReference type="SAM" id="Phobius"/>
    </source>
</evidence>
<reference evidence="2 4" key="1">
    <citation type="journal article" date="2016" name="PLoS ONE">
        <title>Sequence Assembly of Yarrowia lipolytica Strain W29/CLIB89 Shows Transposable Element Diversity.</title>
        <authorList>
            <person name="Magnan C."/>
            <person name="Yu J."/>
            <person name="Chang I."/>
            <person name="Jahn E."/>
            <person name="Kanomata Y."/>
            <person name="Wu J."/>
            <person name="Zeller M."/>
            <person name="Oakes M."/>
            <person name="Baldi P."/>
            <person name="Sandmeyer S."/>
        </authorList>
    </citation>
    <scope>NUCLEOTIDE SEQUENCE [LARGE SCALE GENOMIC DNA]</scope>
    <source>
        <strain evidence="2">CLIB89</strain>
        <strain evidence="4">CLIB89(W29)</strain>
    </source>
</reference>
<dbReference type="PANTHER" id="PTHR47784">
    <property type="entry name" value="STEROL UPTAKE CONTROL PROTEIN 2"/>
    <property type="match status" value="1"/>
</dbReference>
<dbReference type="EMBL" id="CP017558">
    <property type="protein sequence ID" value="AOW06593.1"/>
    <property type="molecule type" value="Genomic_DNA"/>
</dbReference>
<dbReference type="GO" id="GO:0001228">
    <property type="term" value="F:DNA-binding transcription activator activity, RNA polymerase II-specific"/>
    <property type="evidence" value="ECO:0007669"/>
    <property type="project" value="TreeGrafter"/>
</dbReference>
<gene>
    <name evidence="3" type="ORF">B0I71DRAFT_126227</name>
    <name evidence="2" type="ORF">YALI1_F04980g</name>
</gene>
<dbReference type="VEuPathDB" id="FungiDB:YALI0_F03520g"/>
<keyword evidence="1" id="KW-1133">Transmembrane helix</keyword>
<keyword evidence="1" id="KW-0812">Transmembrane</keyword>
<dbReference type="InterPro" id="IPR053157">
    <property type="entry name" value="Sterol_Uptake_Regulator"/>
</dbReference>
<accession>A0A1D8NLW0</accession>
<dbReference type="PANTHER" id="PTHR47784:SF5">
    <property type="entry name" value="STEROL UPTAKE CONTROL PROTEIN 2"/>
    <property type="match status" value="1"/>
</dbReference>
<dbReference type="AlphaFoldDB" id="A0A1D8NLW0"/>
<evidence type="ECO:0000313" key="3">
    <source>
        <dbReference type="EMBL" id="RDW29239.1"/>
    </source>
</evidence>
<organism evidence="2 4">
    <name type="scientific">Yarrowia lipolytica</name>
    <name type="common">Candida lipolytica</name>
    <dbReference type="NCBI Taxonomy" id="4952"/>
    <lineage>
        <taxon>Eukaryota</taxon>
        <taxon>Fungi</taxon>
        <taxon>Dikarya</taxon>
        <taxon>Ascomycota</taxon>
        <taxon>Saccharomycotina</taxon>
        <taxon>Dipodascomycetes</taxon>
        <taxon>Dipodascales</taxon>
        <taxon>Dipodascales incertae sedis</taxon>
        <taxon>Yarrowia</taxon>
    </lineage>
</organism>
<dbReference type="Proteomes" id="UP000182444">
    <property type="component" value="Chromosome 1F"/>
</dbReference>
<reference evidence="3 5" key="2">
    <citation type="submission" date="2018-07" db="EMBL/GenBank/DDBJ databases">
        <title>Draft Genome Assemblies for Five Robust Yarrowia lipolytica Strains Exhibiting High Lipid Production and Pentose Sugar Utilization and Sugar Alcohol Secretion from Undetoxified Lignocellulosic Biomass Hydrolysates.</title>
        <authorList>
            <consortium name="DOE Joint Genome Institute"/>
            <person name="Walker C."/>
            <person name="Ryu S."/>
            <person name="Na H."/>
            <person name="Zane M."/>
            <person name="LaButti K."/>
            <person name="Lipzen A."/>
            <person name="Haridas S."/>
            <person name="Barry K."/>
            <person name="Grigoriev I.V."/>
            <person name="Quarterman J."/>
            <person name="Slininger P."/>
            <person name="Dien B."/>
            <person name="Trinh C.T."/>
        </authorList>
    </citation>
    <scope>NUCLEOTIDE SEQUENCE [LARGE SCALE GENOMIC DNA]</scope>
    <source>
        <strain evidence="3 5">YB392</strain>
    </source>
</reference>
<keyword evidence="1" id="KW-0472">Membrane</keyword>
<evidence type="ECO:0000313" key="5">
    <source>
        <dbReference type="Proteomes" id="UP000256601"/>
    </source>
</evidence>
<feature type="transmembrane region" description="Helical" evidence="1">
    <location>
        <begin position="269"/>
        <end position="288"/>
    </location>
</feature>
<protein>
    <submittedName>
        <fullName evidence="2">Uncharacterized protein</fullName>
    </submittedName>
</protein>
<dbReference type="EMBL" id="KZ857324">
    <property type="protein sequence ID" value="RDW29239.1"/>
    <property type="molecule type" value="Genomic_DNA"/>
</dbReference>
<evidence type="ECO:0000313" key="2">
    <source>
        <dbReference type="EMBL" id="AOW06593.1"/>
    </source>
</evidence>
<dbReference type="VEuPathDB" id="FungiDB:YALI1_F04980g"/>
<name>A0A1D8NLW0_YARLL</name>
<sequence length="373" mass="42856">MEYPDLDRLRVTQRPSRLQSLTLQSILAQTKRPTAFFITISLIEVGREVLKEHLDHMTADLKEHPELKQHRGMATSYVALERLVWLIQKVNQSIQQKPQLASESEEELMQNMSWFSETLEQVARMYAACTDELMDAVVVCSITIYIHAASLPNVVPILSFEQEESGETASADLVSIGKSVTDLAESMDGVYTLPICWDREQTFFLPREEDMWKIWHFADSESKAVIGYELLRFSKTYIAVVEDGSFDNMATWALKAPELMRLCRKRNPYALLLYCYYLAIMYFGLPLFDKLKRVEMDIVDICEQVPANFRPHLDWPLEICCSERDSSGEYESFMEGRLRQKFLRPGEEEGLVRGRPDEEGVLREGVGVGLVAD</sequence>
<dbReference type="GeneID" id="2907729"/>
<dbReference type="Proteomes" id="UP000256601">
    <property type="component" value="Unassembled WGS sequence"/>
</dbReference>
<dbReference type="KEGG" id="yli:2907729"/>